<feature type="compositionally biased region" description="Pro residues" evidence="1">
    <location>
        <begin position="118"/>
        <end position="133"/>
    </location>
</feature>
<dbReference type="Proteomes" id="UP001072034">
    <property type="component" value="Unassembled WGS sequence"/>
</dbReference>
<accession>A0ABT4IA34</accession>
<evidence type="ECO:0000256" key="1">
    <source>
        <dbReference type="SAM" id="MobiDB-lite"/>
    </source>
</evidence>
<feature type="region of interest" description="Disordered" evidence="1">
    <location>
        <begin position="83"/>
        <end position="142"/>
    </location>
</feature>
<gene>
    <name evidence="2" type="ORF">OHJ16_11055</name>
</gene>
<sequence>MTSLPTILLARVVASARRRGLPYRKLADSTLFVGRDPVVSMRLSPASLGVRIDLSGPVPSQDVGAARDLMDRLLAAEPAPTISLTYVDEPEGEGSEAETAEVELAGAGSEEEPDGGPSAPPEAVPPAAPPEPRGPQGSAATGRLHVRIEAVTPVKEGMTDAQLDAYLAWATALTDRCAAAFETALPLTRAEKADEED</sequence>
<dbReference type="RefSeq" id="WP_268917947.1">
    <property type="nucleotide sequence ID" value="NZ_JAPTMY010000025.1"/>
</dbReference>
<feature type="compositionally biased region" description="Acidic residues" evidence="1">
    <location>
        <begin position="88"/>
        <end position="101"/>
    </location>
</feature>
<proteinExistence type="predicted"/>
<reference evidence="2" key="1">
    <citation type="submission" date="2022-10" db="EMBL/GenBank/DDBJ databases">
        <title>Genome sequence of Actinomyces israelii ATCC 10048.</title>
        <authorList>
            <person name="Watt R.M."/>
            <person name="Tong W.M."/>
        </authorList>
    </citation>
    <scope>NUCLEOTIDE SEQUENCE</scope>
    <source>
        <strain evidence="2">ATCC 10048</strain>
    </source>
</reference>
<dbReference type="EMBL" id="JAPTMY010000025">
    <property type="protein sequence ID" value="MCZ0858580.1"/>
    <property type="molecule type" value="Genomic_DNA"/>
</dbReference>
<evidence type="ECO:0000313" key="2">
    <source>
        <dbReference type="EMBL" id="MCZ0858580.1"/>
    </source>
</evidence>
<keyword evidence="3" id="KW-1185">Reference proteome</keyword>
<name>A0ABT4IA34_9ACTO</name>
<protein>
    <submittedName>
        <fullName evidence="2">Uncharacterized protein</fullName>
    </submittedName>
</protein>
<evidence type="ECO:0000313" key="3">
    <source>
        <dbReference type="Proteomes" id="UP001072034"/>
    </source>
</evidence>
<organism evidence="2 3">
    <name type="scientific">Actinomyces israelii</name>
    <dbReference type="NCBI Taxonomy" id="1659"/>
    <lineage>
        <taxon>Bacteria</taxon>
        <taxon>Bacillati</taxon>
        <taxon>Actinomycetota</taxon>
        <taxon>Actinomycetes</taxon>
        <taxon>Actinomycetales</taxon>
        <taxon>Actinomycetaceae</taxon>
        <taxon>Actinomyces</taxon>
    </lineage>
</organism>
<comment type="caution">
    <text evidence="2">The sequence shown here is derived from an EMBL/GenBank/DDBJ whole genome shotgun (WGS) entry which is preliminary data.</text>
</comment>